<comment type="caution">
    <text evidence="2">The sequence shown here is derived from an EMBL/GenBank/DDBJ whole genome shotgun (WGS) entry which is preliminary data.</text>
</comment>
<evidence type="ECO:0000256" key="1">
    <source>
        <dbReference type="SAM" id="MobiDB-lite"/>
    </source>
</evidence>
<accession>A0A812QRV7</accession>
<protein>
    <submittedName>
        <fullName evidence="2">Uncharacterized protein</fullName>
    </submittedName>
</protein>
<reference evidence="2" key="1">
    <citation type="submission" date="2021-02" db="EMBL/GenBank/DDBJ databases">
        <authorList>
            <person name="Dougan E. K."/>
            <person name="Rhodes N."/>
            <person name="Thang M."/>
            <person name="Chan C."/>
        </authorList>
    </citation>
    <scope>NUCLEOTIDE SEQUENCE</scope>
</reference>
<evidence type="ECO:0000313" key="2">
    <source>
        <dbReference type="EMBL" id="CAE7400409.1"/>
    </source>
</evidence>
<dbReference type="OrthoDB" id="428881at2759"/>
<name>A0A812QRV7_9DINO</name>
<evidence type="ECO:0000313" key="3">
    <source>
        <dbReference type="Proteomes" id="UP000604046"/>
    </source>
</evidence>
<sequence>MDEFFDLPEGATAARLADLQAELAKPHSALMLRIKDRLERTIGVDAAKIYDVPDVALPAPKTKYKMNFTIQEELSLRELPKKTRNAYFMKGFDSRTAPFAGIRSDLLPVISQAQVSMDKSMLPALYQPFREERKQPHGLEDPSTLCPRGTFKQPPETTEPLFQLVQQELPPPAATIVPRTFGRKQA</sequence>
<dbReference type="AlphaFoldDB" id="A0A812QRV7"/>
<proteinExistence type="predicted"/>
<keyword evidence="3" id="KW-1185">Reference proteome</keyword>
<dbReference type="Proteomes" id="UP000604046">
    <property type="component" value="Unassembled WGS sequence"/>
</dbReference>
<organism evidence="2 3">
    <name type="scientific">Symbiodinium natans</name>
    <dbReference type="NCBI Taxonomy" id="878477"/>
    <lineage>
        <taxon>Eukaryota</taxon>
        <taxon>Sar</taxon>
        <taxon>Alveolata</taxon>
        <taxon>Dinophyceae</taxon>
        <taxon>Suessiales</taxon>
        <taxon>Symbiodiniaceae</taxon>
        <taxon>Symbiodinium</taxon>
    </lineage>
</organism>
<gene>
    <name evidence="2" type="ORF">SNAT2548_LOCUS21799</name>
</gene>
<feature type="region of interest" description="Disordered" evidence="1">
    <location>
        <begin position="134"/>
        <end position="156"/>
    </location>
</feature>
<dbReference type="EMBL" id="CAJNDS010002263">
    <property type="protein sequence ID" value="CAE7400409.1"/>
    <property type="molecule type" value="Genomic_DNA"/>
</dbReference>